<keyword evidence="2" id="KW-0159">Chromosome partition</keyword>
<accession>A0A066VYC1</accession>
<name>A0A066VYC1_TILAU</name>
<feature type="compositionally biased region" description="Gly residues" evidence="3">
    <location>
        <begin position="104"/>
        <end position="114"/>
    </location>
</feature>
<evidence type="ECO:0000256" key="3">
    <source>
        <dbReference type="SAM" id="MobiDB-lite"/>
    </source>
</evidence>
<feature type="compositionally biased region" description="Low complexity" evidence="3">
    <location>
        <begin position="67"/>
        <end position="78"/>
    </location>
</feature>
<dbReference type="PANTHER" id="PTHR12377:SF0">
    <property type="entry name" value="CYTOSOLIC IRON-SULFUR ASSEMBLY COMPONENT 2B"/>
    <property type="match status" value="1"/>
</dbReference>
<keyword evidence="5" id="KW-1185">Reference proteome</keyword>
<dbReference type="SUPFAM" id="SSF117916">
    <property type="entry name" value="Fe-S cluster assembly (FSCA) domain-like"/>
    <property type="match status" value="1"/>
</dbReference>
<feature type="compositionally biased region" description="Polar residues" evidence="3">
    <location>
        <begin position="1"/>
        <end position="10"/>
    </location>
</feature>
<dbReference type="PANTHER" id="PTHR12377">
    <property type="entry name" value="CYTOSOLIC IRON-SULFUR ASSEMBLY COMPONENT 2B-RELATED"/>
    <property type="match status" value="1"/>
</dbReference>
<comment type="similarity">
    <text evidence="1">Belongs to the MIP18 family.</text>
</comment>
<sequence>MDPSSSSKDNANPIIHSPLKTNNLRPNAAGALGDDTEWWRDDGMIAASGAGTGTGFREEEEWHRLLAGGAAAGEAVEGPSREQDNGSAPHSYGGVDPAAASSGSGPGSRLGSGLGSESPPQWEGASTAATTPKISSLPSDERAIEEIDQQEVFDLVRSVSDPEHPLTLEQLAVVNPNHITITKANGFPHILLEFTPTIPHCSMSTLIGLSLRVRLMRSLPTHYKLDIRVRPGSHQSERSVNKQLNDKERVAAALENQHLLEVVMQALSTAYKRGRTAGSGDGALGDAEADIMADLGLAKDGAMEQVEMLARQLGVTV</sequence>
<dbReference type="OrthoDB" id="2746at2759"/>
<dbReference type="GeneID" id="25264359"/>
<dbReference type="Gene3D" id="6.10.250.1280">
    <property type="match status" value="1"/>
</dbReference>
<reference evidence="4 5" key="1">
    <citation type="submission" date="2014-05" db="EMBL/GenBank/DDBJ databases">
        <title>Draft genome sequence of a rare smut relative, Tilletiaria anomala UBC 951.</title>
        <authorList>
            <consortium name="DOE Joint Genome Institute"/>
            <person name="Toome M."/>
            <person name="Kuo A."/>
            <person name="Henrissat B."/>
            <person name="Lipzen A."/>
            <person name="Tritt A."/>
            <person name="Yoshinaga Y."/>
            <person name="Zane M."/>
            <person name="Barry K."/>
            <person name="Grigoriev I.V."/>
            <person name="Spatafora J.W."/>
            <person name="Aimea M.C."/>
        </authorList>
    </citation>
    <scope>NUCLEOTIDE SEQUENCE [LARGE SCALE GENOMIC DNA]</scope>
    <source>
        <strain evidence="4 5">UBC 951</strain>
    </source>
</reference>
<dbReference type="InterPro" id="IPR034904">
    <property type="entry name" value="FSCA_dom_sf"/>
</dbReference>
<dbReference type="RefSeq" id="XP_013243560.1">
    <property type="nucleotide sequence ID" value="XM_013388106.1"/>
</dbReference>
<dbReference type="EMBL" id="JMSN01000035">
    <property type="protein sequence ID" value="KDN46471.1"/>
    <property type="molecule type" value="Genomic_DNA"/>
</dbReference>
<gene>
    <name evidence="4" type="ORF">K437DRAFT_256195</name>
</gene>
<feature type="compositionally biased region" description="Polar residues" evidence="3">
    <location>
        <begin position="127"/>
        <end position="138"/>
    </location>
</feature>
<dbReference type="GO" id="GO:0051604">
    <property type="term" value="P:protein maturation"/>
    <property type="evidence" value="ECO:0007669"/>
    <property type="project" value="InterPro"/>
</dbReference>
<dbReference type="Gene3D" id="3.30.300.130">
    <property type="entry name" value="Fe-S cluster assembly (FSCA)"/>
    <property type="match status" value="1"/>
</dbReference>
<protein>
    <submittedName>
        <fullName evidence="4">Uncharacterized protein</fullName>
    </submittedName>
</protein>
<feature type="region of interest" description="Disordered" evidence="3">
    <location>
        <begin position="1"/>
        <end position="139"/>
    </location>
</feature>
<dbReference type="HOGENOM" id="CLU_894658_0_0_1"/>
<dbReference type="GO" id="GO:0140535">
    <property type="term" value="C:intracellular protein-containing complex"/>
    <property type="evidence" value="ECO:0007669"/>
    <property type="project" value="UniProtKB-ARBA"/>
</dbReference>
<evidence type="ECO:0000313" key="5">
    <source>
        <dbReference type="Proteomes" id="UP000027361"/>
    </source>
</evidence>
<dbReference type="InParanoid" id="A0A066VYC1"/>
<dbReference type="Proteomes" id="UP000027361">
    <property type="component" value="Unassembled WGS sequence"/>
</dbReference>
<dbReference type="FunFam" id="3.30.300.130:FF:000005">
    <property type="entry name" value="Mitotic spindle-associated mmxd complex subunit"/>
    <property type="match status" value="1"/>
</dbReference>
<evidence type="ECO:0000256" key="1">
    <source>
        <dbReference type="ARBA" id="ARBA00010381"/>
    </source>
</evidence>
<organism evidence="4 5">
    <name type="scientific">Tilletiaria anomala (strain ATCC 24038 / CBS 436.72 / UBC 951)</name>
    <dbReference type="NCBI Taxonomy" id="1037660"/>
    <lineage>
        <taxon>Eukaryota</taxon>
        <taxon>Fungi</taxon>
        <taxon>Dikarya</taxon>
        <taxon>Basidiomycota</taxon>
        <taxon>Ustilaginomycotina</taxon>
        <taxon>Exobasidiomycetes</taxon>
        <taxon>Georgefischeriales</taxon>
        <taxon>Tilletiariaceae</taxon>
        <taxon>Tilletiaria</taxon>
    </lineage>
</organism>
<evidence type="ECO:0000256" key="2">
    <source>
        <dbReference type="ARBA" id="ARBA00022829"/>
    </source>
</evidence>
<dbReference type="STRING" id="1037660.A0A066VYC1"/>
<dbReference type="GO" id="GO:0007059">
    <property type="term" value="P:chromosome segregation"/>
    <property type="evidence" value="ECO:0007669"/>
    <property type="project" value="UniProtKB-KW"/>
</dbReference>
<proteinExistence type="inferred from homology"/>
<feature type="compositionally biased region" description="Low complexity" evidence="3">
    <location>
        <begin position="93"/>
        <end position="103"/>
    </location>
</feature>
<dbReference type="GO" id="GO:1990229">
    <property type="term" value="C:iron-sulfur cluster assembly complex"/>
    <property type="evidence" value="ECO:0007669"/>
    <property type="project" value="UniProtKB-ARBA"/>
</dbReference>
<evidence type="ECO:0000313" key="4">
    <source>
        <dbReference type="EMBL" id="KDN46471.1"/>
    </source>
</evidence>
<dbReference type="AlphaFoldDB" id="A0A066VYC1"/>
<comment type="caution">
    <text evidence="4">The sequence shown here is derived from an EMBL/GenBank/DDBJ whole genome shotgun (WGS) entry which is preliminary data.</text>
</comment>
<dbReference type="InterPro" id="IPR039796">
    <property type="entry name" value="MIP18"/>
</dbReference>